<dbReference type="Pfam" id="PF00001">
    <property type="entry name" value="7tm_1"/>
    <property type="match status" value="1"/>
</dbReference>
<keyword evidence="5" id="KW-1133">Transmembrane helix</keyword>
<dbReference type="PROSITE" id="PS50262">
    <property type="entry name" value="G_PROTEIN_RECEP_F1_2"/>
    <property type="match status" value="1"/>
</dbReference>
<protein>
    <submittedName>
        <fullName evidence="11">Probable G-protein coupled receptor npr-8</fullName>
    </submittedName>
</protein>
<evidence type="ECO:0000256" key="7">
    <source>
        <dbReference type="ARBA" id="ARBA00023136"/>
    </source>
</evidence>
<name>A0A6P6YCC0_DERPT</name>
<keyword evidence="4" id="KW-0812">Transmembrane</keyword>
<comment type="subcellular location">
    <subcellularLocation>
        <location evidence="1">Cell membrane</location>
        <topology evidence="1">Multi-pass membrane protein</topology>
    </subcellularLocation>
</comment>
<dbReference type="GO" id="GO:0005886">
    <property type="term" value="C:plasma membrane"/>
    <property type="evidence" value="ECO:0007669"/>
    <property type="project" value="UniProtKB-SubCell"/>
</dbReference>
<dbReference type="GO" id="GO:0004930">
    <property type="term" value="F:G protein-coupled receptor activity"/>
    <property type="evidence" value="ECO:0007669"/>
    <property type="project" value="UniProtKB-KW"/>
</dbReference>
<dbReference type="Proteomes" id="UP000515146">
    <property type="component" value="Unplaced"/>
</dbReference>
<evidence type="ECO:0000256" key="5">
    <source>
        <dbReference type="ARBA" id="ARBA00022989"/>
    </source>
</evidence>
<dbReference type="PRINTS" id="PR00237">
    <property type="entry name" value="GPCRRHODOPSN"/>
</dbReference>
<evidence type="ECO:0000256" key="9">
    <source>
        <dbReference type="ARBA" id="ARBA00023224"/>
    </source>
</evidence>
<evidence type="ECO:0000256" key="1">
    <source>
        <dbReference type="ARBA" id="ARBA00004651"/>
    </source>
</evidence>
<keyword evidence="6" id="KW-0297">G-protein coupled receptor</keyword>
<dbReference type="AlphaFoldDB" id="A0A6P6YCC0"/>
<evidence type="ECO:0000256" key="6">
    <source>
        <dbReference type="ARBA" id="ARBA00023040"/>
    </source>
</evidence>
<dbReference type="InterPro" id="IPR000276">
    <property type="entry name" value="GPCR_Rhodpsn"/>
</dbReference>
<evidence type="ECO:0000256" key="3">
    <source>
        <dbReference type="ARBA" id="ARBA00022475"/>
    </source>
</evidence>
<comment type="similarity">
    <text evidence="2">Belongs to the G-protein coupled receptor 1 family.</text>
</comment>
<keyword evidence="7" id="KW-0472">Membrane</keyword>
<dbReference type="InParanoid" id="A0A6P6YCC0"/>
<evidence type="ECO:0000256" key="8">
    <source>
        <dbReference type="ARBA" id="ARBA00023170"/>
    </source>
</evidence>
<organism evidence="10 11">
    <name type="scientific">Dermatophagoides pteronyssinus</name>
    <name type="common">European house dust mite</name>
    <dbReference type="NCBI Taxonomy" id="6956"/>
    <lineage>
        <taxon>Eukaryota</taxon>
        <taxon>Metazoa</taxon>
        <taxon>Ecdysozoa</taxon>
        <taxon>Arthropoda</taxon>
        <taxon>Chelicerata</taxon>
        <taxon>Arachnida</taxon>
        <taxon>Acari</taxon>
        <taxon>Acariformes</taxon>
        <taxon>Sarcoptiformes</taxon>
        <taxon>Astigmata</taxon>
        <taxon>Psoroptidia</taxon>
        <taxon>Analgoidea</taxon>
        <taxon>Pyroglyphidae</taxon>
        <taxon>Dermatophagoidinae</taxon>
        <taxon>Dermatophagoides</taxon>
    </lineage>
</organism>
<dbReference type="CDD" id="cd00637">
    <property type="entry name" value="7tm_classA_rhodopsin-like"/>
    <property type="match status" value="1"/>
</dbReference>
<dbReference type="InterPro" id="IPR017452">
    <property type="entry name" value="GPCR_Rhodpsn_7TM"/>
</dbReference>
<dbReference type="OMA" id="QRFGYII"/>
<proteinExistence type="inferred from homology"/>
<reference evidence="11" key="1">
    <citation type="submission" date="2025-08" db="UniProtKB">
        <authorList>
            <consortium name="RefSeq"/>
        </authorList>
    </citation>
    <scope>IDENTIFICATION</scope>
    <source>
        <strain evidence="11">Airmid</strain>
    </source>
</reference>
<keyword evidence="3" id="KW-1003">Cell membrane</keyword>
<dbReference type="OrthoDB" id="2105199at2759"/>
<dbReference type="RefSeq" id="XP_027202930.1">
    <property type="nucleotide sequence ID" value="XM_027347129.1"/>
</dbReference>
<dbReference type="Gene3D" id="1.20.1070.10">
    <property type="entry name" value="Rhodopsin 7-helix transmembrane proteins"/>
    <property type="match status" value="1"/>
</dbReference>
<keyword evidence="10" id="KW-1185">Reference proteome</keyword>
<evidence type="ECO:0000256" key="2">
    <source>
        <dbReference type="ARBA" id="ARBA00010663"/>
    </source>
</evidence>
<evidence type="ECO:0000256" key="4">
    <source>
        <dbReference type="ARBA" id="ARBA00022692"/>
    </source>
</evidence>
<dbReference type="PANTHER" id="PTHR22752">
    <property type="entry name" value="G PROTEIN-COUPLED RECEPTOR"/>
    <property type="match status" value="1"/>
</dbReference>
<accession>A0A6P6YCC0</accession>
<evidence type="ECO:0000313" key="11">
    <source>
        <dbReference type="RefSeq" id="XP_027202930.1"/>
    </source>
</evidence>
<keyword evidence="8 11" id="KW-0675">Receptor</keyword>
<dbReference type="GeneID" id="113796842"/>
<gene>
    <name evidence="11" type="primary">LOC113796842</name>
</gene>
<keyword evidence="9" id="KW-0807">Transducer</keyword>
<evidence type="ECO:0000313" key="10">
    <source>
        <dbReference type="Proteomes" id="UP000515146"/>
    </source>
</evidence>
<dbReference type="SUPFAM" id="SSF81321">
    <property type="entry name" value="Family A G protein-coupled receptor-like"/>
    <property type="match status" value="1"/>
</dbReference>
<sequence length="434" mass="50353">MIISTSTTTTTMMMMMNLSLNLDHPGNILLLQHQQPQQQSHFYESDIMIRSNHNRFNDNNNYNYATIINYDPNNNDHLNHQQQQQQHSLQLMSPTTFLSATIILTIVTILATPSNILVIWVVVKTPTLRIKAVNMLIVNLCLLDLIASLLDLPLIWIILHFNYNHIRFDRIICNFQLFIHHLTISGQLLSFASVGYERYHTVSNPFDKEKVRKITHFLVINIWLLAILIPALELQFAPDTIDYAFCTRSIRGTGHLGILFIMLPFGLVCFLFVAYFYARIVTLVKKHCKNVNTTCRKYVSVTFGNGTDISNGSELPSIYGEVCVLDSRNRSLGKRKIEAETAKRSFFVIVSFVAFTLPYPLTIIIERIMNYQNQQPQPDQKSLWFELEYCLNVMSLLSSAFNPIIYGLANRQFRNAFNKICHRYYRRYKSRDYI</sequence>
<dbReference type="KEGG" id="dpte:113796842"/>